<name>A0AAW9RWM2_9HYPH</name>
<organism evidence="2 3">
    <name type="scientific">Microbaculum marinum</name>
    <dbReference type="NCBI Taxonomy" id="1764581"/>
    <lineage>
        <taxon>Bacteria</taxon>
        <taxon>Pseudomonadati</taxon>
        <taxon>Pseudomonadota</taxon>
        <taxon>Alphaproteobacteria</taxon>
        <taxon>Hyphomicrobiales</taxon>
        <taxon>Tepidamorphaceae</taxon>
        <taxon>Microbaculum</taxon>
    </lineage>
</organism>
<dbReference type="EMBL" id="JAZHOF010000013">
    <property type="protein sequence ID" value="MEJ8574673.1"/>
    <property type="molecule type" value="Genomic_DNA"/>
</dbReference>
<keyword evidence="2" id="KW-0378">Hydrolase</keyword>
<comment type="caution">
    <text evidence="2">The sequence shown here is derived from an EMBL/GenBank/DDBJ whole genome shotgun (WGS) entry which is preliminary data.</text>
</comment>
<keyword evidence="3" id="KW-1185">Reference proteome</keyword>
<gene>
    <name evidence="2" type="ORF">V3328_24565</name>
</gene>
<reference evidence="2 3" key="1">
    <citation type="submission" date="2024-02" db="EMBL/GenBank/DDBJ databases">
        <title>Genome analysis and characterization of Microbaculum marinisediminis sp. nov., isolated from marine sediment.</title>
        <authorList>
            <person name="Du Z.-J."/>
            <person name="Ye Y.-Q."/>
            <person name="Zhang Z.-R."/>
            <person name="Yuan S.-M."/>
            <person name="Zhang X.-Y."/>
        </authorList>
    </citation>
    <scope>NUCLEOTIDE SEQUENCE [LARGE SCALE GENOMIC DNA]</scope>
    <source>
        <strain evidence="2 3">SDUM1044001</strain>
    </source>
</reference>
<evidence type="ECO:0000313" key="3">
    <source>
        <dbReference type="Proteomes" id="UP001378188"/>
    </source>
</evidence>
<evidence type="ECO:0000259" key="1">
    <source>
        <dbReference type="Pfam" id="PF12697"/>
    </source>
</evidence>
<dbReference type="SUPFAM" id="SSF53474">
    <property type="entry name" value="alpha/beta-Hydrolases"/>
    <property type="match status" value="1"/>
</dbReference>
<dbReference type="PANTHER" id="PTHR43798:SF29">
    <property type="entry name" value="AB HYDROLASE-1 DOMAIN-CONTAINING PROTEIN"/>
    <property type="match status" value="1"/>
</dbReference>
<accession>A0AAW9RWM2</accession>
<dbReference type="InterPro" id="IPR000073">
    <property type="entry name" value="AB_hydrolase_1"/>
</dbReference>
<dbReference type="AlphaFoldDB" id="A0AAW9RWM2"/>
<dbReference type="PRINTS" id="PR00111">
    <property type="entry name" value="ABHYDROLASE"/>
</dbReference>
<dbReference type="Pfam" id="PF12697">
    <property type="entry name" value="Abhydrolase_6"/>
    <property type="match status" value="1"/>
</dbReference>
<dbReference type="Proteomes" id="UP001378188">
    <property type="component" value="Unassembled WGS sequence"/>
</dbReference>
<dbReference type="InterPro" id="IPR029058">
    <property type="entry name" value="AB_hydrolase_fold"/>
</dbReference>
<feature type="domain" description="AB hydrolase-1" evidence="1">
    <location>
        <begin position="4"/>
        <end position="223"/>
    </location>
</feature>
<dbReference type="RefSeq" id="WP_340332374.1">
    <property type="nucleotide sequence ID" value="NZ_JAZHOF010000013.1"/>
</dbReference>
<evidence type="ECO:0000313" key="2">
    <source>
        <dbReference type="EMBL" id="MEJ8574673.1"/>
    </source>
</evidence>
<sequence length="232" mass="24812">MDPIVFVPGLLCTGALFGPQLDVLSDRADCMIADHTGHDSMEAIAKSVLEAAPDRFVLAGLSMGGYIALEMAEMAPGRISSLVLLDTSARPEHPDQTEFRRKTIALAEEQGIGAAVERLLPLFIDATRMQDAELVAVVYKMAEDTGVATFIRQQTAIMGRRDARPNLAKVTAPTLVIVGDRDRLTPPDHSAEIAAGIPDARLVTIAECGHLTTLERPEAVNDALLDFLNAAG</sequence>
<dbReference type="InterPro" id="IPR050266">
    <property type="entry name" value="AB_hydrolase_sf"/>
</dbReference>
<dbReference type="PANTHER" id="PTHR43798">
    <property type="entry name" value="MONOACYLGLYCEROL LIPASE"/>
    <property type="match status" value="1"/>
</dbReference>
<dbReference type="Gene3D" id="3.40.50.1820">
    <property type="entry name" value="alpha/beta hydrolase"/>
    <property type="match status" value="1"/>
</dbReference>
<dbReference type="GO" id="GO:0016787">
    <property type="term" value="F:hydrolase activity"/>
    <property type="evidence" value="ECO:0007669"/>
    <property type="project" value="UniProtKB-KW"/>
</dbReference>
<proteinExistence type="predicted"/>
<protein>
    <submittedName>
        <fullName evidence="2">Alpha/beta fold hydrolase</fullName>
    </submittedName>
</protein>